<dbReference type="Proteomes" id="UP000184330">
    <property type="component" value="Unassembled WGS sequence"/>
</dbReference>
<keyword evidence="4" id="KW-1185">Reference proteome</keyword>
<dbReference type="PANTHER" id="PTHR47751:SF2">
    <property type="entry name" value="DLTD N-TERMINAL DOMAIN PROTEIN (AFU_ORTHOLOGUE AFUA_8G00380)-RELATED"/>
    <property type="match status" value="1"/>
</dbReference>
<evidence type="ECO:0000256" key="1">
    <source>
        <dbReference type="ARBA" id="ARBA00029464"/>
    </source>
</evidence>
<feature type="domain" description="Serine aminopeptidase S33" evidence="2">
    <location>
        <begin position="44"/>
        <end position="151"/>
    </location>
</feature>
<reference evidence="3 4" key="1">
    <citation type="submission" date="2016-03" db="EMBL/GenBank/DDBJ databases">
        <authorList>
            <person name="Ploux O."/>
        </authorList>
    </citation>
    <scope>NUCLEOTIDE SEQUENCE [LARGE SCALE GENOMIC DNA]</scope>
    <source>
        <strain evidence="3 4">UAMH 11012</strain>
    </source>
</reference>
<dbReference type="InterPro" id="IPR022742">
    <property type="entry name" value="Hydrolase_4"/>
</dbReference>
<dbReference type="PANTHER" id="PTHR47751">
    <property type="entry name" value="SUPERFAMILY HYDROLASE, PUTATIVE (AFU_ORTHOLOGUE AFUA_2G16580)-RELATED"/>
    <property type="match status" value="1"/>
</dbReference>
<proteinExistence type="inferred from homology"/>
<dbReference type="AlphaFoldDB" id="A0A1L7XVT4"/>
<sequence>MSSERVEFRTFDGTMLKGDLYKSQAKVALIIVMTQGLSFLKEHFVDEFAKRFPAAGISALAYDHRGWGSSEGTPQFETIPLQQAIDYHNAITFASSLQRTNQKPRIAIWGIGYSGGASMIAGNDPRLSAVILVMPFTSGARDAESYPADKAWKDRANTAAARIAGQELTIEYVTLWADSKESALGKGPQKFLTGIDAYNFITSARERSNAVGTQSANKLTLQSFYHIANIEPVDYIHKIALRALLYLAASTDAISDPLWIHEKAFALVGEPKEFVVLRSHHLANYFGEYFEENV</sequence>
<comment type="similarity">
    <text evidence="1">Belongs to the polyketide transferase af380 family.</text>
</comment>
<evidence type="ECO:0000313" key="4">
    <source>
        <dbReference type="Proteomes" id="UP000184330"/>
    </source>
</evidence>
<dbReference type="InterPro" id="IPR029058">
    <property type="entry name" value="AB_hydrolase_fold"/>
</dbReference>
<dbReference type="EMBL" id="FJOG01000066">
    <property type="protein sequence ID" value="CZR69144.1"/>
    <property type="molecule type" value="Genomic_DNA"/>
</dbReference>
<dbReference type="SUPFAM" id="SSF53474">
    <property type="entry name" value="alpha/beta-Hydrolases"/>
    <property type="match status" value="1"/>
</dbReference>
<accession>A0A1L7XVT4</accession>
<evidence type="ECO:0000259" key="2">
    <source>
        <dbReference type="Pfam" id="PF12146"/>
    </source>
</evidence>
<organism evidence="3 4">
    <name type="scientific">Phialocephala subalpina</name>
    <dbReference type="NCBI Taxonomy" id="576137"/>
    <lineage>
        <taxon>Eukaryota</taxon>
        <taxon>Fungi</taxon>
        <taxon>Dikarya</taxon>
        <taxon>Ascomycota</taxon>
        <taxon>Pezizomycotina</taxon>
        <taxon>Leotiomycetes</taxon>
        <taxon>Helotiales</taxon>
        <taxon>Mollisiaceae</taxon>
        <taxon>Phialocephala</taxon>
        <taxon>Phialocephala fortinii species complex</taxon>
    </lineage>
</organism>
<dbReference type="Gene3D" id="3.40.50.1820">
    <property type="entry name" value="alpha/beta hydrolase"/>
    <property type="match status" value="1"/>
</dbReference>
<protein>
    <recommendedName>
        <fullName evidence="2">Serine aminopeptidase S33 domain-containing protein</fullName>
    </recommendedName>
</protein>
<evidence type="ECO:0000313" key="3">
    <source>
        <dbReference type="EMBL" id="CZR69144.1"/>
    </source>
</evidence>
<dbReference type="Gene3D" id="1.10.10.800">
    <property type="match status" value="1"/>
</dbReference>
<name>A0A1L7XVT4_9HELO</name>
<dbReference type="STRING" id="576137.A0A1L7XVT4"/>
<dbReference type="InterPro" id="IPR051411">
    <property type="entry name" value="Polyketide_trans_af380"/>
</dbReference>
<gene>
    <name evidence="3" type="ORF">PAC_19044</name>
</gene>
<dbReference type="OrthoDB" id="2498029at2759"/>
<dbReference type="Pfam" id="PF12146">
    <property type="entry name" value="Hydrolase_4"/>
    <property type="match status" value="1"/>
</dbReference>